<organism evidence="1 2">
    <name type="scientific">Promethearchaeum syntrophicum</name>
    <dbReference type="NCBI Taxonomy" id="2594042"/>
    <lineage>
        <taxon>Archaea</taxon>
        <taxon>Promethearchaeati</taxon>
        <taxon>Promethearchaeota</taxon>
        <taxon>Promethearchaeia</taxon>
        <taxon>Promethearchaeales</taxon>
        <taxon>Promethearchaeaceae</taxon>
        <taxon>Promethearchaeum</taxon>
    </lineage>
</organism>
<proteinExistence type="predicted"/>
<evidence type="ECO:0000313" key="1">
    <source>
        <dbReference type="EMBL" id="QEE17659.2"/>
    </source>
</evidence>
<dbReference type="Proteomes" id="UP000321408">
    <property type="component" value="Chromosome"/>
</dbReference>
<dbReference type="KEGG" id="psyt:DSAG12_03496"/>
<dbReference type="AlphaFoldDB" id="A0A5B9DEC0"/>
<dbReference type="EMBL" id="CP042905">
    <property type="protein sequence ID" value="QEE17659.2"/>
    <property type="molecule type" value="Genomic_DNA"/>
</dbReference>
<keyword evidence="2" id="KW-1185">Reference proteome</keyword>
<name>A0A5B9DEC0_9ARCH</name>
<reference evidence="1 2" key="2">
    <citation type="journal article" date="2024" name="Int. J. Syst. Evol. Microbiol.">
        <title>Promethearchaeum syntrophicum gen. nov., sp. nov., an anaerobic, obligately syntrophic archaeon, the first isolate of the lineage 'Asgard' archaea, and proposal of the new archaeal phylum Promethearchaeota phyl. nov. and kingdom Promethearchaeati regn. nov.</title>
        <authorList>
            <person name="Imachi H."/>
            <person name="Nobu M.K."/>
            <person name="Kato S."/>
            <person name="Takaki Y."/>
            <person name="Miyazaki M."/>
            <person name="Miyata M."/>
            <person name="Ogawara M."/>
            <person name="Saito Y."/>
            <person name="Sakai S."/>
            <person name="Tahara Y.O."/>
            <person name="Takano Y."/>
            <person name="Tasumi E."/>
            <person name="Uematsu K."/>
            <person name="Yoshimura T."/>
            <person name="Itoh T."/>
            <person name="Ohkuma M."/>
            <person name="Takai K."/>
        </authorList>
    </citation>
    <scope>NUCLEOTIDE SEQUENCE [LARGE SCALE GENOMIC DNA]</scope>
    <source>
        <strain evidence="1 2">MK-D1</strain>
    </source>
</reference>
<protein>
    <submittedName>
        <fullName evidence="1">Uncharacterized protein</fullName>
    </submittedName>
</protein>
<evidence type="ECO:0000313" key="2">
    <source>
        <dbReference type="Proteomes" id="UP000321408"/>
    </source>
</evidence>
<sequence length="164" mass="17655">MLIAVLIAIISLGLSLTMYFGILPIQGSSSNEVGENSINRIMYASRDTDYTPALDYEKVPDCEINIIVEEGESVYISFSGQWAMTADGFGLAGAQIAIDNTAIDSSRRQEDGIVTSIFTHVIELSTQHVATGLSAGPHIISIEAIGLGTNAVIRDMNLFVYTYS</sequence>
<reference evidence="1 2" key="1">
    <citation type="journal article" date="2020" name="Nature">
        <title>Isolation of an archaeon at the prokaryote-eukaryote interface.</title>
        <authorList>
            <person name="Imachi H."/>
            <person name="Nobu M.K."/>
            <person name="Nakahara N."/>
            <person name="Morono Y."/>
            <person name="Ogawara M."/>
            <person name="Takaki Y."/>
            <person name="Takano Y."/>
            <person name="Uematsu K."/>
            <person name="Ikuta T."/>
            <person name="Ito M."/>
            <person name="Matsui Y."/>
            <person name="Miyazaki M."/>
            <person name="Murata K."/>
            <person name="Saito Y."/>
            <person name="Sakai S."/>
            <person name="Song C."/>
            <person name="Tasumi E."/>
            <person name="Yamanaka Y."/>
            <person name="Yamaguchi T."/>
            <person name="Kamagata Y."/>
            <person name="Tamaki H."/>
            <person name="Takai K."/>
        </authorList>
    </citation>
    <scope>NUCLEOTIDE SEQUENCE [LARGE SCALE GENOMIC DNA]</scope>
    <source>
        <strain evidence="1 2">MK-D1</strain>
    </source>
</reference>
<gene>
    <name evidence="1" type="ORF">DSAG12_03496</name>
</gene>
<accession>A0A5B9DEC0</accession>